<organism evidence="2 3">
    <name type="scientific">Bacillus cereus</name>
    <dbReference type="NCBI Taxonomy" id="1396"/>
    <lineage>
        <taxon>Bacteria</taxon>
        <taxon>Bacillati</taxon>
        <taxon>Bacillota</taxon>
        <taxon>Bacilli</taxon>
        <taxon>Bacillales</taxon>
        <taxon>Bacillaceae</taxon>
        <taxon>Bacillus</taxon>
        <taxon>Bacillus cereus group</taxon>
    </lineage>
</organism>
<dbReference type="AlphaFoldDB" id="A0A164QNC0"/>
<evidence type="ECO:0008006" key="4">
    <source>
        <dbReference type="Google" id="ProtNLM"/>
    </source>
</evidence>
<dbReference type="Proteomes" id="UP000076482">
    <property type="component" value="Unassembled WGS sequence"/>
</dbReference>
<proteinExistence type="predicted"/>
<comment type="caution">
    <text evidence="2">The sequence shown here is derived from an EMBL/GenBank/DDBJ whole genome shotgun (WGS) entry which is preliminary data.</text>
</comment>
<evidence type="ECO:0000313" key="3">
    <source>
        <dbReference type="Proteomes" id="UP000076482"/>
    </source>
</evidence>
<sequence length="205" mass="23074">MNKKMLISFLTVATILSGYGCSTSTQKNESANTSQEDSNSSTKNNEEKLDSLLINADTFQKQFNDAANKYSSSYVLPQLNVENGSAYNAFSYNFNNGFFIIGTVNKTDNTIHELSLQLEPNKSNEAFLPRMKTYYLLSKIMITAVTPNISDTELSTILTKLNINEDSSISSEQPGYYRNDKLYYEKKGPLFYIIDARPTPKSKIK</sequence>
<dbReference type="RefSeq" id="WP_063259636.1">
    <property type="nucleotide sequence ID" value="NZ_LJKE01000015.1"/>
</dbReference>
<feature type="region of interest" description="Disordered" evidence="1">
    <location>
        <begin position="23"/>
        <end position="45"/>
    </location>
</feature>
<feature type="compositionally biased region" description="Polar residues" evidence="1">
    <location>
        <begin position="23"/>
        <end position="43"/>
    </location>
</feature>
<evidence type="ECO:0000313" key="2">
    <source>
        <dbReference type="EMBL" id="KZD71943.1"/>
    </source>
</evidence>
<reference evidence="2 3" key="1">
    <citation type="submission" date="2015-09" db="EMBL/GenBank/DDBJ databases">
        <title>Bacillus cereus food isolates.</title>
        <authorList>
            <person name="Boekhorst J."/>
        </authorList>
    </citation>
    <scope>NUCLEOTIDE SEQUENCE [LARGE SCALE GENOMIC DNA]</scope>
    <source>
        <strain evidence="2 3">B4088</strain>
    </source>
</reference>
<dbReference type="EMBL" id="LJKE01000015">
    <property type="protein sequence ID" value="KZD71943.1"/>
    <property type="molecule type" value="Genomic_DNA"/>
</dbReference>
<accession>A0A164QNC0</accession>
<protein>
    <recommendedName>
        <fullName evidence="4">Lipoprotein</fullName>
    </recommendedName>
</protein>
<gene>
    <name evidence="2" type="ORF">B4088_0404</name>
</gene>
<dbReference type="PROSITE" id="PS51257">
    <property type="entry name" value="PROKAR_LIPOPROTEIN"/>
    <property type="match status" value="1"/>
</dbReference>
<name>A0A164QNC0_BACCE</name>
<dbReference type="PATRIC" id="fig|1396.535.peg.4154"/>
<evidence type="ECO:0000256" key="1">
    <source>
        <dbReference type="SAM" id="MobiDB-lite"/>
    </source>
</evidence>